<comment type="similarity">
    <text evidence="1">Belongs to the LysR transcriptional regulatory family.</text>
</comment>
<dbReference type="GO" id="GO:0003700">
    <property type="term" value="F:DNA-binding transcription factor activity"/>
    <property type="evidence" value="ECO:0007669"/>
    <property type="project" value="InterPro"/>
</dbReference>
<comment type="caution">
    <text evidence="6">The sequence shown here is derived from an EMBL/GenBank/DDBJ whole genome shotgun (WGS) entry which is preliminary data.</text>
</comment>
<dbReference type="Proteomes" id="UP000240228">
    <property type="component" value="Unassembled WGS sequence"/>
</dbReference>
<keyword evidence="7" id="KW-1185">Reference proteome</keyword>
<dbReference type="PANTHER" id="PTHR30346:SF0">
    <property type="entry name" value="HCA OPERON TRANSCRIPTIONAL ACTIVATOR HCAR"/>
    <property type="match status" value="1"/>
</dbReference>
<dbReference type="InterPro" id="IPR036388">
    <property type="entry name" value="WH-like_DNA-bd_sf"/>
</dbReference>
<evidence type="ECO:0000256" key="3">
    <source>
        <dbReference type="ARBA" id="ARBA00023125"/>
    </source>
</evidence>
<keyword evidence="2" id="KW-0805">Transcription regulation</keyword>
<dbReference type="Gene3D" id="1.10.10.10">
    <property type="entry name" value="Winged helix-like DNA-binding domain superfamily/Winged helix DNA-binding domain"/>
    <property type="match status" value="1"/>
</dbReference>
<feature type="domain" description="HTH lysR-type" evidence="5">
    <location>
        <begin position="1"/>
        <end position="58"/>
    </location>
</feature>
<reference evidence="7" key="1">
    <citation type="submission" date="2017-09" db="EMBL/GenBank/DDBJ databases">
        <authorList>
            <person name="Sela D.A."/>
            <person name="Albert K."/>
        </authorList>
    </citation>
    <scope>NUCLEOTIDE SEQUENCE [LARGE SCALE GENOMIC DNA]</scope>
    <source>
        <strain evidence="7">UMA51805</strain>
    </source>
</reference>
<evidence type="ECO:0000256" key="2">
    <source>
        <dbReference type="ARBA" id="ARBA00023015"/>
    </source>
</evidence>
<organism evidence="6 7">
    <name type="scientific">Bifidobacterium callitrichos</name>
    <dbReference type="NCBI Taxonomy" id="762209"/>
    <lineage>
        <taxon>Bacteria</taxon>
        <taxon>Bacillati</taxon>
        <taxon>Actinomycetota</taxon>
        <taxon>Actinomycetes</taxon>
        <taxon>Bifidobacteriales</taxon>
        <taxon>Bifidobacteriaceae</taxon>
        <taxon>Bifidobacterium</taxon>
    </lineage>
</organism>
<protein>
    <submittedName>
        <fullName evidence="6">LysR family transcriptional regulator</fullName>
    </submittedName>
</protein>
<accession>A0A2T3G944</accession>
<evidence type="ECO:0000313" key="6">
    <source>
        <dbReference type="EMBL" id="PST46004.1"/>
    </source>
</evidence>
<reference evidence="6 7" key="2">
    <citation type="submission" date="2018-03" db="EMBL/GenBank/DDBJ databases">
        <title>The comparative genomics of Bifidobacterium callitrichos reflects dietary carbohydrate utilization within the common marmoset gut.</title>
        <authorList>
            <person name="Rani A."/>
        </authorList>
    </citation>
    <scope>NUCLEOTIDE SEQUENCE [LARGE SCALE GENOMIC DNA]</scope>
    <source>
        <strain evidence="6 7">UMA51805</strain>
    </source>
</reference>
<evidence type="ECO:0000259" key="5">
    <source>
        <dbReference type="PROSITE" id="PS50931"/>
    </source>
</evidence>
<dbReference type="RefSeq" id="WP_107044437.1">
    <property type="nucleotide sequence ID" value="NZ_NWTX01000014.1"/>
</dbReference>
<evidence type="ECO:0000313" key="7">
    <source>
        <dbReference type="Proteomes" id="UP000240228"/>
    </source>
</evidence>
<dbReference type="EMBL" id="NWTX01000014">
    <property type="protein sequence ID" value="PST46004.1"/>
    <property type="molecule type" value="Genomic_DNA"/>
</dbReference>
<dbReference type="InterPro" id="IPR000847">
    <property type="entry name" value="LysR_HTH_N"/>
</dbReference>
<dbReference type="SUPFAM" id="SSF53850">
    <property type="entry name" value="Periplasmic binding protein-like II"/>
    <property type="match status" value="1"/>
</dbReference>
<dbReference type="PROSITE" id="PS50931">
    <property type="entry name" value="HTH_LYSR"/>
    <property type="match status" value="1"/>
</dbReference>
<dbReference type="GO" id="GO:0032993">
    <property type="term" value="C:protein-DNA complex"/>
    <property type="evidence" value="ECO:0007669"/>
    <property type="project" value="TreeGrafter"/>
</dbReference>
<dbReference type="GO" id="GO:0003677">
    <property type="term" value="F:DNA binding"/>
    <property type="evidence" value="ECO:0007669"/>
    <property type="project" value="UniProtKB-KW"/>
</dbReference>
<evidence type="ECO:0000256" key="1">
    <source>
        <dbReference type="ARBA" id="ARBA00009437"/>
    </source>
</evidence>
<dbReference type="InterPro" id="IPR036390">
    <property type="entry name" value="WH_DNA-bd_sf"/>
</dbReference>
<dbReference type="Pfam" id="PF00126">
    <property type="entry name" value="HTH_1"/>
    <property type="match status" value="1"/>
</dbReference>
<proteinExistence type="inferred from homology"/>
<dbReference type="PANTHER" id="PTHR30346">
    <property type="entry name" value="TRANSCRIPTIONAL DUAL REGULATOR HCAR-RELATED"/>
    <property type="match status" value="1"/>
</dbReference>
<dbReference type="SUPFAM" id="SSF46785">
    <property type="entry name" value="Winged helix' DNA-binding domain"/>
    <property type="match status" value="1"/>
</dbReference>
<gene>
    <name evidence="6" type="ORF">CPA40_07945</name>
</gene>
<name>A0A2T3G944_9BIFI</name>
<sequence>MYDRRLDALIAAAETGSFAAASRRLHVSTPALVKQVNTFEREYGITVFDRSRSGVTPTAAGAEFIEDARSIVRQSNEIIARMRRRAHTGTPPVRLGISMLRPARRILDLWQREADPRIRVELVSMPDDEVPIDDIIAHLGEDIDAVATAFAPEHWTEVCGTLPISYEPLCMAVSRGNPLSRRPRLRLDDLDGRDGTRTRIRILRRCGGTDDIARDLLERLAGVELVDIDHYDLNLFNECAETGDLLISKPMWDGVHPQLVNVPVDWPRPVGMRYGLLYPADPEPQIRAFVERIGALAGVASEP</sequence>
<dbReference type="AlphaFoldDB" id="A0A2T3G944"/>
<keyword evidence="4" id="KW-0804">Transcription</keyword>
<evidence type="ECO:0000256" key="4">
    <source>
        <dbReference type="ARBA" id="ARBA00023163"/>
    </source>
</evidence>
<keyword evidence="3" id="KW-0238">DNA-binding</keyword>